<dbReference type="InParanoid" id="A0A078AKM6"/>
<dbReference type="AlphaFoldDB" id="A0A078AKM6"/>
<keyword evidence="3" id="KW-1185">Reference proteome</keyword>
<feature type="transmembrane region" description="Helical" evidence="1">
    <location>
        <begin position="76"/>
        <end position="95"/>
    </location>
</feature>
<evidence type="ECO:0000313" key="2">
    <source>
        <dbReference type="EMBL" id="CDW81368.1"/>
    </source>
</evidence>
<dbReference type="OrthoDB" id="325731at2759"/>
<feature type="transmembrane region" description="Helical" evidence="1">
    <location>
        <begin position="44"/>
        <end position="64"/>
    </location>
</feature>
<feature type="transmembrane region" description="Helical" evidence="1">
    <location>
        <begin position="12"/>
        <end position="32"/>
    </location>
</feature>
<dbReference type="Proteomes" id="UP000039865">
    <property type="component" value="Unassembled WGS sequence"/>
</dbReference>
<feature type="transmembrane region" description="Helical" evidence="1">
    <location>
        <begin position="468"/>
        <end position="488"/>
    </location>
</feature>
<sequence>MRFLDPLQAYRCAVGNMYIQMAFAVCMTYLIIRGDFDLDSHNHSILYTLCSHYLCYGIDFVRMIQKKAFHGSGRRLAYPLGFINAALYQLAIYYAQAQYFRNYQTLKAGYQLKDQKAMSTKPDDDPQICGMSYSWMHVPQEGETLSNFEKIQANINASEWLLLEITFYYISVFLTIIFLFTQHLFKVQPTHQDDDEMKVFGMCEGGLGNETVQYVDAQKNLTKNSSIKDQDILSVYHFLLQEQLVLGTVFLESIFVIVFVYFKSGDEEVISDFQYSIWIRASLNFIGYVLITVYAFSRFRMKKILIYFLRANFFLQIMVFIFMIVQLFVVEESHYKRFFEYWILILICMEFSYLLTSLFQFIIVKVRDSNYMDIEKRKSQKLLESHQLREDTLKEGDEDDYIEFDEDFYSVTFVSLYKKSLQKTEKLLASQDSINEDPYENPVKTVAQKNLENMKAVPPVTEIEIAKCISNCVFIFVIQMGVMGLLYWEEIDSKFEVYTGNFQMFLARILCAILLHMQMEGEIRRSMTMFNCARHNIPSKNQNNRFPMFMVALLQFSAAIVVELFNIYLICQQNKIESIVLNYIALGFIAEIDNLYAKTLYKNKIKESICNGDVKIIIDKQHNKYFDVIRWYYPSTFIYRIMEIFYGSYYYYFMPFTIIILNTVYGSICKPDPSED</sequence>
<keyword evidence="1" id="KW-0812">Transmembrane</keyword>
<protein>
    <recommendedName>
        <fullName evidence="4">Transmembrane protein</fullName>
    </recommendedName>
</protein>
<keyword evidence="1" id="KW-1133">Transmembrane helix</keyword>
<evidence type="ECO:0000256" key="1">
    <source>
        <dbReference type="SAM" id="Phobius"/>
    </source>
</evidence>
<gene>
    <name evidence="2" type="primary">Contig4816.g5142</name>
    <name evidence="2" type="ORF">STYLEM_10383</name>
</gene>
<organism evidence="2 3">
    <name type="scientific">Stylonychia lemnae</name>
    <name type="common">Ciliate</name>
    <dbReference type="NCBI Taxonomy" id="5949"/>
    <lineage>
        <taxon>Eukaryota</taxon>
        <taxon>Sar</taxon>
        <taxon>Alveolata</taxon>
        <taxon>Ciliophora</taxon>
        <taxon>Intramacronucleata</taxon>
        <taxon>Spirotrichea</taxon>
        <taxon>Stichotrichia</taxon>
        <taxon>Sporadotrichida</taxon>
        <taxon>Oxytrichidae</taxon>
        <taxon>Stylonychinae</taxon>
        <taxon>Stylonychia</taxon>
    </lineage>
</organism>
<evidence type="ECO:0000313" key="3">
    <source>
        <dbReference type="Proteomes" id="UP000039865"/>
    </source>
</evidence>
<feature type="transmembrane region" description="Helical" evidence="1">
    <location>
        <begin position="160"/>
        <end position="180"/>
    </location>
</feature>
<feature type="transmembrane region" description="Helical" evidence="1">
    <location>
        <begin position="244"/>
        <end position="262"/>
    </location>
</feature>
<reference evidence="2 3" key="1">
    <citation type="submission" date="2014-06" db="EMBL/GenBank/DDBJ databases">
        <authorList>
            <person name="Swart Estienne"/>
        </authorList>
    </citation>
    <scope>NUCLEOTIDE SEQUENCE [LARGE SCALE GENOMIC DNA]</scope>
    <source>
        <strain evidence="2 3">130c</strain>
    </source>
</reference>
<feature type="transmembrane region" description="Helical" evidence="1">
    <location>
        <begin position="277"/>
        <end position="296"/>
    </location>
</feature>
<dbReference type="EMBL" id="CCKQ01009863">
    <property type="protein sequence ID" value="CDW81368.1"/>
    <property type="molecule type" value="Genomic_DNA"/>
</dbReference>
<accession>A0A078AKM6</accession>
<proteinExistence type="predicted"/>
<evidence type="ECO:0008006" key="4">
    <source>
        <dbReference type="Google" id="ProtNLM"/>
    </source>
</evidence>
<feature type="transmembrane region" description="Helical" evidence="1">
    <location>
        <begin position="341"/>
        <end position="364"/>
    </location>
</feature>
<keyword evidence="1" id="KW-0472">Membrane</keyword>
<feature type="transmembrane region" description="Helical" evidence="1">
    <location>
        <begin position="649"/>
        <end position="668"/>
    </location>
</feature>
<feature type="transmembrane region" description="Helical" evidence="1">
    <location>
        <begin position="549"/>
        <end position="570"/>
    </location>
</feature>
<feature type="transmembrane region" description="Helical" evidence="1">
    <location>
        <begin position="308"/>
        <end position="329"/>
    </location>
</feature>
<name>A0A078AKM6_STYLE</name>